<dbReference type="GO" id="GO:0046872">
    <property type="term" value="F:metal ion binding"/>
    <property type="evidence" value="ECO:0007669"/>
    <property type="project" value="UniProtKB-KW"/>
</dbReference>
<dbReference type="CDD" id="cd12107">
    <property type="entry name" value="Hemerythrin"/>
    <property type="match status" value="1"/>
</dbReference>
<dbReference type="InterPro" id="IPR016131">
    <property type="entry name" value="Haemerythrin_Fe_BS"/>
</dbReference>
<dbReference type="Gene3D" id="1.20.120.50">
    <property type="entry name" value="Hemerythrin-like"/>
    <property type="match status" value="1"/>
</dbReference>
<keyword evidence="3" id="KW-0408">Iron</keyword>
<evidence type="ECO:0000259" key="4">
    <source>
        <dbReference type="Pfam" id="PF01814"/>
    </source>
</evidence>
<comment type="similarity">
    <text evidence="1">Belongs to the hemerythrin family.</text>
</comment>
<dbReference type="RefSeq" id="WP_093066352.1">
    <property type="nucleotide sequence ID" value="NZ_FNQP01000005.1"/>
</dbReference>
<name>A0A1H3ZGZ5_9GAMM</name>
<dbReference type="Proteomes" id="UP000199397">
    <property type="component" value="Unassembled WGS sequence"/>
</dbReference>
<dbReference type="InterPro" id="IPR035938">
    <property type="entry name" value="Hemerythrin-like_sf"/>
</dbReference>
<dbReference type="AlphaFoldDB" id="A0A1H3ZGZ5"/>
<protein>
    <submittedName>
        <fullName evidence="5">Hemerythrin</fullName>
    </submittedName>
</protein>
<dbReference type="STRING" id="525918.SAMN05660964_01177"/>
<keyword evidence="2" id="KW-0479">Metal-binding</keyword>
<organism evidence="5 6">
    <name type="scientific">Thiothrix caldifontis</name>
    <dbReference type="NCBI Taxonomy" id="525918"/>
    <lineage>
        <taxon>Bacteria</taxon>
        <taxon>Pseudomonadati</taxon>
        <taxon>Pseudomonadota</taxon>
        <taxon>Gammaproteobacteria</taxon>
        <taxon>Thiotrichales</taxon>
        <taxon>Thiotrichaceae</taxon>
        <taxon>Thiothrix</taxon>
    </lineage>
</organism>
<dbReference type="InterPro" id="IPR012827">
    <property type="entry name" value="Hemerythrin_metal-bd"/>
</dbReference>
<sequence>MHIADNAFIPQEIPAMTQLHEEERVMLNELYTLLAQTTPDTATIDAQLDTLLQHTTAHFEQENHNMLIIEFRPYPVHKDEHDLALSAMTSAFDHWKTTRDLPALRHYLETELPAWLQQHIATMDMITARFLKMHQDKGGVLEFA</sequence>
<proteinExistence type="inferred from homology"/>
<dbReference type="OrthoDB" id="5296936at2"/>
<reference evidence="5 6" key="1">
    <citation type="submission" date="2016-10" db="EMBL/GenBank/DDBJ databases">
        <authorList>
            <person name="de Groot N.N."/>
        </authorList>
    </citation>
    <scope>NUCLEOTIDE SEQUENCE [LARGE SCALE GENOMIC DNA]</scope>
    <source>
        <strain evidence="5 6">DSM 21228</strain>
    </source>
</reference>
<feature type="domain" description="Hemerythrin-like" evidence="4">
    <location>
        <begin position="15"/>
        <end position="126"/>
    </location>
</feature>
<dbReference type="PROSITE" id="PS00550">
    <property type="entry name" value="HEMERYTHRINS"/>
    <property type="match status" value="1"/>
</dbReference>
<accession>A0A1H3ZGZ5</accession>
<dbReference type="EMBL" id="FNQP01000005">
    <property type="protein sequence ID" value="SEA23049.1"/>
    <property type="molecule type" value="Genomic_DNA"/>
</dbReference>
<gene>
    <name evidence="5" type="ORF">SAMN05660964_01177</name>
</gene>
<dbReference type="InterPro" id="IPR012312">
    <property type="entry name" value="Hemerythrin-like"/>
</dbReference>
<evidence type="ECO:0000256" key="1">
    <source>
        <dbReference type="ARBA" id="ARBA00010587"/>
    </source>
</evidence>
<dbReference type="Pfam" id="PF01814">
    <property type="entry name" value="Hemerythrin"/>
    <property type="match status" value="1"/>
</dbReference>
<keyword evidence="6" id="KW-1185">Reference proteome</keyword>
<evidence type="ECO:0000256" key="3">
    <source>
        <dbReference type="ARBA" id="ARBA00023004"/>
    </source>
</evidence>
<evidence type="ECO:0000313" key="5">
    <source>
        <dbReference type="EMBL" id="SEA23049.1"/>
    </source>
</evidence>
<evidence type="ECO:0000313" key="6">
    <source>
        <dbReference type="Proteomes" id="UP000199397"/>
    </source>
</evidence>
<dbReference type="SUPFAM" id="SSF47188">
    <property type="entry name" value="Hemerythrin-like"/>
    <property type="match status" value="1"/>
</dbReference>
<evidence type="ECO:0000256" key="2">
    <source>
        <dbReference type="ARBA" id="ARBA00022723"/>
    </source>
</evidence>